<sequence>MMDDKSNFFSELEFTGYYRLNSVPETMALIEAECFHTLADTNNSHADAKGIIFALGFISTIIVLSGVQLHRSLKVTPINSKITKPQTLSTFDTKKISTLRSERKLKRVQSLQTLDWSTDKIEILTIKNAVALGRF</sequence>
<gene>
    <name evidence="2" type="ORF">H1P_3660005</name>
</gene>
<keyword evidence="1" id="KW-0472">Membrane</keyword>
<reference evidence="2 3" key="1">
    <citation type="submission" date="2019-01" db="EMBL/GenBank/DDBJ databases">
        <authorList>
            <person name="Brito A."/>
        </authorList>
    </citation>
    <scope>NUCLEOTIDE SEQUENCE [LARGE SCALE GENOMIC DNA]</scope>
    <source>
        <strain evidence="2">1</strain>
    </source>
</reference>
<evidence type="ECO:0000256" key="1">
    <source>
        <dbReference type="SAM" id="Phobius"/>
    </source>
</evidence>
<dbReference type="RefSeq" id="WP_144874541.1">
    <property type="nucleotide sequence ID" value="NZ_LR214102.1"/>
</dbReference>
<proteinExistence type="predicted"/>
<keyword evidence="1" id="KW-1133">Transmembrane helix</keyword>
<keyword evidence="1" id="KW-0812">Transmembrane</keyword>
<evidence type="ECO:0000313" key="2">
    <source>
        <dbReference type="EMBL" id="VEP15746.1"/>
    </source>
</evidence>
<dbReference type="Proteomes" id="UP000320055">
    <property type="component" value="Unassembled WGS sequence"/>
</dbReference>
<name>A0A563VWF0_9CYAN</name>
<evidence type="ECO:0000313" key="3">
    <source>
        <dbReference type="Proteomes" id="UP000320055"/>
    </source>
</evidence>
<protein>
    <submittedName>
        <fullName evidence="2">Uncharacterized protein</fullName>
    </submittedName>
</protein>
<organism evidence="2 3">
    <name type="scientific">Hyella patelloides LEGE 07179</name>
    <dbReference type="NCBI Taxonomy" id="945734"/>
    <lineage>
        <taxon>Bacteria</taxon>
        <taxon>Bacillati</taxon>
        <taxon>Cyanobacteriota</taxon>
        <taxon>Cyanophyceae</taxon>
        <taxon>Pleurocapsales</taxon>
        <taxon>Hyellaceae</taxon>
        <taxon>Hyella</taxon>
    </lineage>
</organism>
<accession>A0A563VWF0</accession>
<feature type="transmembrane region" description="Helical" evidence="1">
    <location>
        <begin position="50"/>
        <end position="69"/>
    </location>
</feature>
<dbReference type="AlphaFoldDB" id="A0A563VWF0"/>
<dbReference type="EMBL" id="CAACVJ010000297">
    <property type="protein sequence ID" value="VEP15746.1"/>
    <property type="molecule type" value="Genomic_DNA"/>
</dbReference>
<keyword evidence="3" id="KW-1185">Reference proteome</keyword>